<keyword evidence="2" id="KW-1185">Reference proteome</keyword>
<proteinExistence type="predicted"/>
<feature type="non-terminal residue" evidence="1">
    <location>
        <position position="111"/>
    </location>
</feature>
<dbReference type="Proteomes" id="UP000789860">
    <property type="component" value="Unassembled WGS sequence"/>
</dbReference>
<organism evidence="1 2">
    <name type="scientific">Scutellospora calospora</name>
    <dbReference type="NCBI Taxonomy" id="85575"/>
    <lineage>
        <taxon>Eukaryota</taxon>
        <taxon>Fungi</taxon>
        <taxon>Fungi incertae sedis</taxon>
        <taxon>Mucoromycota</taxon>
        <taxon>Glomeromycotina</taxon>
        <taxon>Glomeromycetes</taxon>
        <taxon>Diversisporales</taxon>
        <taxon>Gigasporaceae</taxon>
        <taxon>Scutellospora</taxon>
    </lineage>
</organism>
<evidence type="ECO:0000313" key="1">
    <source>
        <dbReference type="EMBL" id="CAG8622672.1"/>
    </source>
</evidence>
<name>A0ACA9MYN8_9GLOM</name>
<comment type="caution">
    <text evidence="1">The sequence shown here is derived from an EMBL/GenBank/DDBJ whole genome shotgun (WGS) entry which is preliminary data.</text>
</comment>
<dbReference type="EMBL" id="CAJVPM010018005">
    <property type="protein sequence ID" value="CAG8622672.1"/>
    <property type="molecule type" value="Genomic_DNA"/>
</dbReference>
<sequence length="111" mass="12534">MAPLSKKEVLKLTPTPTTDKTLSDKPQIVENENEIIINKNLFDGPRRKLIYTLSVNTDPDNHTITIIPEETSKITKNEINDIDIKNQTKIKKNKNHLRGITAIILSAIMMG</sequence>
<protein>
    <submittedName>
        <fullName evidence="1">7565_t:CDS:1</fullName>
    </submittedName>
</protein>
<gene>
    <name evidence="1" type="ORF">SCALOS_LOCUS7700</name>
</gene>
<reference evidence="1" key="1">
    <citation type="submission" date="2021-06" db="EMBL/GenBank/DDBJ databases">
        <authorList>
            <person name="Kallberg Y."/>
            <person name="Tangrot J."/>
            <person name="Rosling A."/>
        </authorList>
    </citation>
    <scope>NUCLEOTIDE SEQUENCE</scope>
    <source>
        <strain evidence="1">AU212A</strain>
    </source>
</reference>
<evidence type="ECO:0000313" key="2">
    <source>
        <dbReference type="Proteomes" id="UP000789860"/>
    </source>
</evidence>
<accession>A0ACA9MYN8</accession>